<dbReference type="Gene3D" id="1.10.3210.10">
    <property type="entry name" value="Hypothetical protein af1432"/>
    <property type="match status" value="1"/>
</dbReference>
<dbReference type="AlphaFoldDB" id="W0SID0"/>
<dbReference type="RefSeq" id="WP_041098803.1">
    <property type="nucleotide sequence ID" value="NZ_AP012547.1"/>
</dbReference>
<proteinExistence type="predicted"/>
<reference evidence="1 2" key="1">
    <citation type="journal article" date="2014" name="Syst. Appl. Microbiol.">
        <title>Complete genomes of freshwater sulfur oxidizers Sulfuricella denitrificans skB26 and Sulfuritalea hydrogenivorans sk43H: genetic insights into the sulfur oxidation pathway of betaproteobacteria.</title>
        <authorList>
            <person name="Watanabe T."/>
            <person name="Kojima H."/>
            <person name="Fukui M."/>
        </authorList>
    </citation>
    <scope>NUCLEOTIDE SEQUENCE [LARGE SCALE GENOMIC DNA]</scope>
    <source>
        <strain evidence="1">DSM22779</strain>
    </source>
</reference>
<accession>W0SID0</accession>
<protein>
    <recommendedName>
        <fullName evidence="3">Metal dependent phosphohydrolase</fullName>
    </recommendedName>
</protein>
<name>W0SID0_9PROT</name>
<dbReference type="HOGENOM" id="CLU_089999_3_0_4"/>
<dbReference type="Proteomes" id="UP000031637">
    <property type="component" value="Chromosome"/>
</dbReference>
<keyword evidence="2" id="KW-1185">Reference proteome</keyword>
<dbReference type="EMBL" id="AP012547">
    <property type="protein sequence ID" value="BAO29678.1"/>
    <property type="molecule type" value="Genomic_DNA"/>
</dbReference>
<evidence type="ECO:0000313" key="2">
    <source>
        <dbReference type="Proteomes" id="UP000031637"/>
    </source>
</evidence>
<dbReference type="OrthoDB" id="1099791at2"/>
<dbReference type="SUPFAM" id="SSF109604">
    <property type="entry name" value="HD-domain/PDEase-like"/>
    <property type="match status" value="1"/>
</dbReference>
<dbReference type="KEGG" id="shd:SUTH_01886"/>
<evidence type="ECO:0008006" key="3">
    <source>
        <dbReference type="Google" id="ProtNLM"/>
    </source>
</evidence>
<organism evidence="1 2">
    <name type="scientific">Sulfuritalea hydrogenivorans sk43H</name>
    <dbReference type="NCBI Taxonomy" id="1223802"/>
    <lineage>
        <taxon>Bacteria</taxon>
        <taxon>Pseudomonadati</taxon>
        <taxon>Pseudomonadota</taxon>
        <taxon>Betaproteobacteria</taxon>
        <taxon>Nitrosomonadales</taxon>
        <taxon>Sterolibacteriaceae</taxon>
        <taxon>Sulfuritalea</taxon>
    </lineage>
</organism>
<dbReference type="STRING" id="1223802.SUTH_01886"/>
<sequence length="182" mass="20432">MTSSILTYSGKLFDVLNPDPELIDLQDIAAALSKLCRFGGHCRHFYSVAEHSVLTSDLIRQCNPEDRMLAKWALLHDASEAYMVDIPRPVKRQLQEYVRLEDAIQQKIAERFSLPWPMPDEVHQADTDMLALELRAYMPANPNIQNQLIPSRELASGLPSVPLSPNAAEADFLVRAHSLGVI</sequence>
<evidence type="ECO:0000313" key="1">
    <source>
        <dbReference type="EMBL" id="BAO29678.1"/>
    </source>
</evidence>
<gene>
    <name evidence="1" type="ORF">SUTH_01886</name>
</gene>